<evidence type="ECO:0000256" key="10">
    <source>
        <dbReference type="SAM" id="Phobius"/>
    </source>
</evidence>
<reference evidence="11 12" key="1">
    <citation type="journal article" date="2023" name="Insect Mol. Biol.">
        <title>Genome sequencing provides insights into the evolution of gene families encoding plant cell wall-degrading enzymes in longhorned beetles.</title>
        <authorList>
            <person name="Shin N.R."/>
            <person name="Okamura Y."/>
            <person name="Kirsch R."/>
            <person name="Pauchet Y."/>
        </authorList>
    </citation>
    <scope>NUCLEOTIDE SEQUENCE [LARGE SCALE GENOMIC DNA]</scope>
    <source>
        <tissue evidence="11">Midgut</tissue>
    </source>
</reference>
<comment type="caution">
    <text evidence="11">The sequence shown here is derived from an EMBL/GenBank/DDBJ whole genome shotgun (WGS) entry which is preliminary data.</text>
</comment>
<dbReference type="AlphaFoldDB" id="A0AAV8WC45"/>
<feature type="transmembrane region" description="Helical" evidence="10">
    <location>
        <begin position="483"/>
        <end position="500"/>
    </location>
</feature>
<keyword evidence="9" id="KW-0175">Coiled coil</keyword>
<evidence type="ECO:0008006" key="13">
    <source>
        <dbReference type="Google" id="ProtNLM"/>
    </source>
</evidence>
<evidence type="ECO:0000313" key="12">
    <source>
        <dbReference type="Proteomes" id="UP001159042"/>
    </source>
</evidence>
<evidence type="ECO:0000256" key="8">
    <source>
        <dbReference type="ARBA" id="ARBA00023224"/>
    </source>
</evidence>
<feature type="transmembrane region" description="Helical" evidence="10">
    <location>
        <begin position="422"/>
        <end position="441"/>
    </location>
</feature>
<keyword evidence="8" id="KW-0807">Transducer</keyword>
<evidence type="ECO:0000256" key="6">
    <source>
        <dbReference type="ARBA" id="ARBA00023136"/>
    </source>
</evidence>
<feature type="transmembrane region" description="Helical" evidence="10">
    <location>
        <begin position="654"/>
        <end position="671"/>
    </location>
</feature>
<evidence type="ECO:0000256" key="2">
    <source>
        <dbReference type="ARBA" id="ARBA00022606"/>
    </source>
</evidence>
<keyword evidence="6 10" id="KW-0472">Membrane</keyword>
<dbReference type="GO" id="GO:0005549">
    <property type="term" value="F:odorant binding"/>
    <property type="evidence" value="ECO:0007669"/>
    <property type="project" value="InterPro"/>
</dbReference>
<organism evidence="11 12">
    <name type="scientific">Exocentrus adspersus</name>
    <dbReference type="NCBI Taxonomy" id="1586481"/>
    <lineage>
        <taxon>Eukaryota</taxon>
        <taxon>Metazoa</taxon>
        <taxon>Ecdysozoa</taxon>
        <taxon>Arthropoda</taxon>
        <taxon>Hexapoda</taxon>
        <taxon>Insecta</taxon>
        <taxon>Pterygota</taxon>
        <taxon>Neoptera</taxon>
        <taxon>Endopterygota</taxon>
        <taxon>Coleoptera</taxon>
        <taxon>Polyphaga</taxon>
        <taxon>Cucujiformia</taxon>
        <taxon>Chrysomeloidea</taxon>
        <taxon>Cerambycidae</taxon>
        <taxon>Lamiinae</taxon>
        <taxon>Acanthocinini</taxon>
        <taxon>Exocentrus</taxon>
    </lineage>
</organism>
<keyword evidence="3 10" id="KW-0812">Transmembrane</keyword>
<keyword evidence="12" id="KW-1185">Reference proteome</keyword>
<feature type="transmembrane region" description="Helical" evidence="10">
    <location>
        <begin position="545"/>
        <end position="566"/>
    </location>
</feature>
<keyword evidence="2" id="KW-0716">Sensory transduction</keyword>
<dbReference type="PANTHER" id="PTHR21137">
    <property type="entry name" value="ODORANT RECEPTOR"/>
    <property type="match status" value="1"/>
</dbReference>
<feature type="transmembrane region" description="Helical" evidence="10">
    <location>
        <begin position="43"/>
        <end position="63"/>
    </location>
</feature>
<protein>
    <recommendedName>
        <fullName evidence="13">Odorant receptor</fullName>
    </recommendedName>
</protein>
<dbReference type="GO" id="GO:0005886">
    <property type="term" value="C:plasma membrane"/>
    <property type="evidence" value="ECO:0007669"/>
    <property type="project" value="TreeGrafter"/>
</dbReference>
<feature type="transmembrane region" description="Helical" evidence="10">
    <location>
        <begin position="69"/>
        <end position="92"/>
    </location>
</feature>
<dbReference type="GO" id="GO:0007165">
    <property type="term" value="P:signal transduction"/>
    <property type="evidence" value="ECO:0007669"/>
    <property type="project" value="UniProtKB-KW"/>
</dbReference>
<dbReference type="GO" id="GO:0004984">
    <property type="term" value="F:olfactory receptor activity"/>
    <property type="evidence" value="ECO:0007669"/>
    <property type="project" value="InterPro"/>
</dbReference>
<evidence type="ECO:0000256" key="3">
    <source>
        <dbReference type="ARBA" id="ARBA00022692"/>
    </source>
</evidence>
<name>A0AAV8WC45_9CUCU</name>
<keyword evidence="7" id="KW-0675">Receptor</keyword>
<feature type="transmembrane region" description="Helical" evidence="10">
    <location>
        <begin position="624"/>
        <end position="642"/>
    </location>
</feature>
<dbReference type="Pfam" id="PF02949">
    <property type="entry name" value="7tm_6"/>
    <property type="match status" value="2"/>
</dbReference>
<feature type="coiled-coil region" evidence="9">
    <location>
        <begin position="568"/>
        <end position="595"/>
    </location>
</feature>
<keyword evidence="4" id="KW-0552">Olfaction</keyword>
<evidence type="ECO:0000256" key="5">
    <source>
        <dbReference type="ARBA" id="ARBA00022989"/>
    </source>
</evidence>
<evidence type="ECO:0000256" key="9">
    <source>
        <dbReference type="SAM" id="Coils"/>
    </source>
</evidence>
<evidence type="ECO:0000256" key="4">
    <source>
        <dbReference type="ARBA" id="ARBA00022725"/>
    </source>
</evidence>
<evidence type="ECO:0000313" key="11">
    <source>
        <dbReference type="EMBL" id="KAJ8924159.1"/>
    </source>
</evidence>
<dbReference type="EMBL" id="JANEYG010000003">
    <property type="protein sequence ID" value="KAJ8924159.1"/>
    <property type="molecule type" value="Genomic_DNA"/>
</dbReference>
<proteinExistence type="predicted"/>
<feature type="transmembrane region" description="Helical" evidence="10">
    <location>
        <begin position="152"/>
        <end position="178"/>
    </location>
</feature>
<accession>A0AAV8WC45</accession>
<gene>
    <name evidence="11" type="ORF">NQ315_006943</name>
</gene>
<comment type="subcellular location">
    <subcellularLocation>
        <location evidence="1">Membrane</location>
        <topology evidence="1">Multi-pass membrane protein</topology>
    </subcellularLocation>
</comment>
<keyword evidence="5 10" id="KW-1133">Transmembrane helix</keyword>
<sequence>MTRDTDEVSHLRTQKWIMLATGQWEFEKYDKPLLFLYRFYSRFIFWYSLYYMLVSMASTYLYWDCDKRMIELIMCVGLSTDNLLVMILSKYYNLEKILKRILDFEKALQQDQVEEREIYYKRARLNNKLNWLIISCMGFCVAYFYIEAMSDILYLPFSTCILVYKITVILSMITFTLGQIDILHYNIRNLDNDAGKIQKELDVNFKEAVEIVVKRFVVKHQELNQLMEMIQSSTKVLVLLLYFNMSAQIAILCIKCLLVKSFEEIRLHTSMVVTMTIQNFVFYKYADDLITESAAISDVIYNNTNWISYSRTVQKNLQLMMIRSRKSLSLNAAMVGDMTLETFTKFGAIEVFKMSKNKNEIPHLRTQKLLMLVAGQWEFEKYDKPLLFLYRFYSISMLCYFLYTTLVIVASTYMYRDCKSRLTEYIMCFAMFMDNFLVVILSKSYDLKRILNRILEFERTQLQEADAEERRMHYNRAKLNNKINLLVISCVVYCAIYYYIDAVRNSFKLVETEACPVTKLAMYQTWHVSKNYFVVVLSDVLTMPYSTSIVAFRITIILSMLTFVLGQIDILHHNVRNLDREAEKLRKELGLSFEEAMEVVVKRCFVKHQELNGLMKMIRKSTSAFVLLLYFNMSAEITAMWILCLLEKSTGRLFLNLCMVITMTIQNFVFYKFADDIITQSTAIADVIYNETKWTSYSKPVQKNLQLMMMRSNKGLSLNAAIVGDMTLETFTKLMKLCYTIVAFFKTTYGF</sequence>
<evidence type="ECO:0000256" key="1">
    <source>
        <dbReference type="ARBA" id="ARBA00004141"/>
    </source>
</evidence>
<evidence type="ECO:0000256" key="7">
    <source>
        <dbReference type="ARBA" id="ARBA00023170"/>
    </source>
</evidence>
<feature type="transmembrane region" description="Helical" evidence="10">
    <location>
        <begin position="129"/>
        <end position="146"/>
    </location>
</feature>
<dbReference type="Proteomes" id="UP001159042">
    <property type="component" value="Unassembled WGS sequence"/>
</dbReference>
<feature type="transmembrane region" description="Helical" evidence="10">
    <location>
        <begin position="388"/>
        <end position="410"/>
    </location>
</feature>
<dbReference type="InterPro" id="IPR004117">
    <property type="entry name" value="7tm6_olfct_rcpt"/>
</dbReference>
<dbReference type="PANTHER" id="PTHR21137:SF40">
    <property type="entry name" value="ODORANT RECEPTOR 56A"/>
    <property type="match status" value="1"/>
</dbReference>